<protein>
    <submittedName>
        <fullName evidence="1">Uncharacterized protein</fullName>
    </submittedName>
</protein>
<keyword evidence="2" id="KW-1185">Reference proteome</keyword>
<dbReference type="OrthoDB" id="8100530at2"/>
<gene>
    <name evidence="1" type="ORF">SAMN06265370_102352</name>
</gene>
<sequence>MRDKRKKFIDLAESRVNRAIKDIRLIGNLANRNSYEYTEEDARKIVRALQKELDSAKGRFLGDSGGKDTDFRLEE</sequence>
<organism evidence="1 2">
    <name type="scientific">Puniceibacterium sediminis</name>
    <dbReference type="NCBI Taxonomy" id="1608407"/>
    <lineage>
        <taxon>Bacteria</taxon>
        <taxon>Pseudomonadati</taxon>
        <taxon>Pseudomonadota</taxon>
        <taxon>Alphaproteobacteria</taxon>
        <taxon>Rhodobacterales</taxon>
        <taxon>Paracoccaceae</taxon>
        <taxon>Puniceibacterium</taxon>
    </lineage>
</organism>
<dbReference type="Proteomes" id="UP000198417">
    <property type="component" value="Unassembled WGS sequence"/>
</dbReference>
<evidence type="ECO:0000313" key="1">
    <source>
        <dbReference type="EMBL" id="SNR35147.1"/>
    </source>
</evidence>
<dbReference type="AlphaFoldDB" id="A0A238VM07"/>
<name>A0A238VM07_9RHOB</name>
<proteinExistence type="predicted"/>
<dbReference type="RefSeq" id="WP_089269289.1">
    <property type="nucleotide sequence ID" value="NZ_FZNN01000002.1"/>
</dbReference>
<evidence type="ECO:0000313" key="2">
    <source>
        <dbReference type="Proteomes" id="UP000198417"/>
    </source>
</evidence>
<dbReference type="EMBL" id="FZNN01000002">
    <property type="protein sequence ID" value="SNR35147.1"/>
    <property type="molecule type" value="Genomic_DNA"/>
</dbReference>
<accession>A0A238VM07</accession>
<reference evidence="1 2" key="1">
    <citation type="submission" date="2017-06" db="EMBL/GenBank/DDBJ databases">
        <authorList>
            <person name="Kim H.J."/>
            <person name="Triplett B.A."/>
        </authorList>
    </citation>
    <scope>NUCLEOTIDE SEQUENCE [LARGE SCALE GENOMIC DNA]</scope>
    <source>
        <strain evidence="1 2">DSM 29052</strain>
    </source>
</reference>